<protein>
    <submittedName>
        <fullName evidence="1">Uncharacterized protein</fullName>
    </submittedName>
</protein>
<evidence type="ECO:0000313" key="2">
    <source>
        <dbReference type="Proteomes" id="UP000184185"/>
    </source>
</evidence>
<organism evidence="1 2">
    <name type="scientific">Pseudobutyrivibrio xylanivorans DSM 14809</name>
    <dbReference type="NCBI Taxonomy" id="1123012"/>
    <lineage>
        <taxon>Bacteria</taxon>
        <taxon>Bacillati</taxon>
        <taxon>Bacillota</taxon>
        <taxon>Clostridia</taxon>
        <taxon>Lachnospirales</taxon>
        <taxon>Lachnospiraceae</taxon>
        <taxon>Pseudobutyrivibrio</taxon>
    </lineage>
</organism>
<dbReference type="OrthoDB" id="9796702at2"/>
<dbReference type="RefSeq" id="WP_072916535.1">
    <property type="nucleotide sequence ID" value="NZ_FQYQ01000011.1"/>
</dbReference>
<evidence type="ECO:0000313" key="1">
    <source>
        <dbReference type="EMBL" id="SHJ13709.1"/>
    </source>
</evidence>
<dbReference type="EMBL" id="FQYQ01000011">
    <property type="protein sequence ID" value="SHJ13709.1"/>
    <property type="molecule type" value="Genomic_DNA"/>
</dbReference>
<dbReference type="AlphaFoldDB" id="A0A1M6GUW9"/>
<proteinExistence type="predicted"/>
<dbReference type="Proteomes" id="UP000184185">
    <property type="component" value="Unassembled WGS sequence"/>
</dbReference>
<keyword evidence="2" id="KW-1185">Reference proteome</keyword>
<gene>
    <name evidence="1" type="ORF">SAMN02745725_01830</name>
</gene>
<name>A0A1M6GUW9_PSEXY</name>
<dbReference type="SUPFAM" id="SSF52266">
    <property type="entry name" value="SGNH hydrolase"/>
    <property type="match status" value="1"/>
</dbReference>
<accession>A0A1M6GUW9</accession>
<reference evidence="1 2" key="1">
    <citation type="submission" date="2016-11" db="EMBL/GenBank/DDBJ databases">
        <authorList>
            <person name="Jaros S."/>
            <person name="Januszkiewicz K."/>
            <person name="Wedrychowicz H."/>
        </authorList>
    </citation>
    <scope>NUCLEOTIDE SEQUENCE [LARGE SCALE GENOMIC DNA]</scope>
    <source>
        <strain evidence="1 2">DSM 14809</strain>
    </source>
</reference>
<sequence>MKHIKNAVKSLIFLMILVVSLLKINQILEPKYLLLNSRWPSTSTYKQFYKMDENSIDVLFLGSSVVANAFIPQEIYNNYGIRSYNLGSEQQSIFISYYWLKESLRFQKPKVVVLDLKFMCDLHSDCPINMEEGLIRKSLDPMHWSNVKKEAIHELCKLDSTQSELSYYLTNLRFHSRWTELQEYDFDKSIIEYSPLKGYAPLTIDGPDFYKTYNQSDATISMEFHPLMQEYLDKIVELCNDNNIQLVLIDLPGNEMNDAINNTHVKYAKQNNVSYYNLCGTEYFEKLNAVLPEDGVVNHQNYLGAIKTSNFIGGLLRDTYGIAPVEDQQYEDTKEYYLEIIDSLRLSKIADPEEYINAINRPYYAVFMSSYGDAAKGISEEMLDEMAGLGLTPVDGIPPDLSFVAVIIGQSVEKEVFSTKEINYIGSFRGGHTVYSINSNGNEIYSSSSIMIDGQEYSPKDLGLNIVVYDLNTLKVIDVVTILKGEIQR</sequence>